<evidence type="ECO:0000313" key="1">
    <source>
        <dbReference type="EMBL" id="MEV0366261.1"/>
    </source>
</evidence>
<accession>A0ABV3FEW5</accession>
<sequence length="106" mass="11743">MADVAGWAGSWDTVVDLYPGITQEDLDRITGSSEICWRELPLDDDAEGRSGLYLFLNRGNPVETVSWLGYRKYLVFPDSGSLRDDTELVPRRGRTTIGRVLAPAGP</sequence>
<protein>
    <submittedName>
        <fullName evidence="1">Uncharacterized protein</fullName>
    </submittedName>
</protein>
<evidence type="ECO:0000313" key="2">
    <source>
        <dbReference type="Proteomes" id="UP001551658"/>
    </source>
</evidence>
<dbReference type="RefSeq" id="WP_357983910.1">
    <property type="nucleotide sequence ID" value="NZ_JBFAIH010000018.1"/>
</dbReference>
<reference evidence="1 2" key="1">
    <citation type="submission" date="2024-06" db="EMBL/GenBank/DDBJ databases">
        <title>The Natural Products Discovery Center: Release of the First 8490 Sequenced Strains for Exploring Actinobacteria Biosynthetic Diversity.</title>
        <authorList>
            <person name="Kalkreuter E."/>
            <person name="Kautsar S.A."/>
            <person name="Yang D."/>
            <person name="Bader C.D."/>
            <person name="Teijaro C.N."/>
            <person name="Fluegel L."/>
            <person name="Davis C.M."/>
            <person name="Simpson J.R."/>
            <person name="Lauterbach L."/>
            <person name="Steele A.D."/>
            <person name="Gui C."/>
            <person name="Meng S."/>
            <person name="Li G."/>
            <person name="Viehrig K."/>
            <person name="Ye F."/>
            <person name="Su P."/>
            <person name="Kiefer A.F."/>
            <person name="Nichols A."/>
            <person name="Cepeda A.J."/>
            <person name="Yan W."/>
            <person name="Fan B."/>
            <person name="Jiang Y."/>
            <person name="Adhikari A."/>
            <person name="Zheng C.-J."/>
            <person name="Schuster L."/>
            <person name="Cowan T.M."/>
            <person name="Smanski M.J."/>
            <person name="Chevrette M.G."/>
            <person name="De Carvalho L.P.S."/>
            <person name="Shen B."/>
        </authorList>
    </citation>
    <scope>NUCLEOTIDE SEQUENCE [LARGE SCALE GENOMIC DNA]</scope>
    <source>
        <strain evidence="1 2">NPDC050671</strain>
    </source>
</reference>
<name>A0ABV3FEW5_9NOCA</name>
<proteinExistence type="predicted"/>
<dbReference type="EMBL" id="JBFAIH010000018">
    <property type="protein sequence ID" value="MEV0366261.1"/>
    <property type="molecule type" value="Genomic_DNA"/>
</dbReference>
<comment type="caution">
    <text evidence="1">The sequence shown here is derived from an EMBL/GenBank/DDBJ whole genome shotgun (WGS) entry which is preliminary data.</text>
</comment>
<dbReference type="Proteomes" id="UP001551658">
    <property type="component" value="Unassembled WGS sequence"/>
</dbReference>
<organism evidence="1 2">
    <name type="scientific">Nocardia fusca</name>
    <dbReference type="NCBI Taxonomy" id="941183"/>
    <lineage>
        <taxon>Bacteria</taxon>
        <taxon>Bacillati</taxon>
        <taxon>Actinomycetota</taxon>
        <taxon>Actinomycetes</taxon>
        <taxon>Mycobacteriales</taxon>
        <taxon>Nocardiaceae</taxon>
        <taxon>Nocardia</taxon>
    </lineage>
</organism>
<gene>
    <name evidence="1" type="ORF">AB0H72_26520</name>
</gene>
<keyword evidence="2" id="KW-1185">Reference proteome</keyword>